<reference evidence="2 3" key="1">
    <citation type="submission" date="2017-11" db="EMBL/GenBank/DDBJ databases">
        <title>Isolation and Characterization of Family Methanocellaceae Species from Potential Methane Hydrate Area Offshore Southwestern Taiwan.</title>
        <authorList>
            <person name="Zhang W.-L."/>
            <person name="Chen W.-C."/>
            <person name="Lai M.-C."/>
            <person name="Chen S.-C."/>
        </authorList>
    </citation>
    <scope>NUCLEOTIDE SEQUENCE [LARGE SCALE GENOMIC DNA]</scope>
    <source>
        <strain evidence="2 3">CWC-04</strain>
    </source>
</reference>
<feature type="domain" description="Rhodanese" evidence="1">
    <location>
        <begin position="20"/>
        <end position="111"/>
    </location>
</feature>
<dbReference type="SMART" id="SM00450">
    <property type="entry name" value="RHOD"/>
    <property type="match status" value="1"/>
</dbReference>
<protein>
    <submittedName>
        <fullName evidence="2">Rhodanese-like domain-containing protein</fullName>
    </submittedName>
</protein>
<evidence type="ECO:0000313" key="2">
    <source>
        <dbReference type="EMBL" id="MCD1295195.1"/>
    </source>
</evidence>
<dbReference type="CDD" id="cd00158">
    <property type="entry name" value="RHOD"/>
    <property type="match status" value="1"/>
</dbReference>
<gene>
    <name evidence="2" type="ORF">CUJ83_09315</name>
</gene>
<dbReference type="PROSITE" id="PS50206">
    <property type="entry name" value="RHODANESE_3"/>
    <property type="match status" value="1"/>
</dbReference>
<dbReference type="AlphaFoldDB" id="A0AAP2RFJ6"/>
<accession>A0AAP2RFJ6</accession>
<dbReference type="Pfam" id="PF00581">
    <property type="entry name" value="Rhodanese"/>
    <property type="match status" value="1"/>
</dbReference>
<sequence>MYSEHVKSIGIEHLKRSLDNGEKVRLLDVRSRADFQKEHIKGAQSMPLDELEKKAGNMLDKDENIITYCDSFVCSSSTSGAKILVKQGFKNVKDYKGGLREWKQAGYPTETGS</sequence>
<dbReference type="SUPFAM" id="SSF52821">
    <property type="entry name" value="Rhodanese/Cell cycle control phosphatase"/>
    <property type="match status" value="1"/>
</dbReference>
<dbReference type="InterPro" id="IPR001763">
    <property type="entry name" value="Rhodanese-like_dom"/>
</dbReference>
<keyword evidence="3" id="KW-1185">Reference proteome</keyword>
<organism evidence="2 3">
    <name type="scientific">Methanooceanicella nereidis</name>
    <dbReference type="NCBI Taxonomy" id="2052831"/>
    <lineage>
        <taxon>Archaea</taxon>
        <taxon>Methanobacteriati</taxon>
        <taxon>Methanobacteriota</taxon>
        <taxon>Stenosarchaea group</taxon>
        <taxon>Methanomicrobia</taxon>
        <taxon>Methanocellales</taxon>
        <taxon>Methanocellaceae</taxon>
        <taxon>Methanooceanicella</taxon>
    </lineage>
</organism>
<dbReference type="Gene3D" id="3.40.250.10">
    <property type="entry name" value="Rhodanese-like domain"/>
    <property type="match status" value="1"/>
</dbReference>
<evidence type="ECO:0000313" key="3">
    <source>
        <dbReference type="Proteomes" id="UP001320159"/>
    </source>
</evidence>
<evidence type="ECO:0000259" key="1">
    <source>
        <dbReference type="PROSITE" id="PS50206"/>
    </source>
</evidence>
<dbReference type="EMBL" id="PGCK01000007">
    <property type="protein sequence ID" value="MCD1295195.1"/>
    <property type="molecule type" value="Genomic_DNA"/>
</dbReference>
<dbReference type="Proteomes" id="UP001320159">
    <property type="component" value="Unassembled WGS sequence"/>
</dbReference>
<dbReference type="PANTHER" id="PTHR43031">
    <property type="entry name" value="FAD-DEPENDENT OXIDOREDUCTASE"/>
    <property type="match status" value="1"/>
</dbReference>
<dbReference type="PANTHER" id="PTHR43031:SF1">
    <property type="entry name" value="PYRIDINE NUCLEOTIDE-DISULPHIDE OXIDOREDUCTASE"/>
    <property type="match status" value="1"/>
</dbReference>
<name>A0AAP2RFJ6_9EURY</name>
<comment type="caution">
    <text evidence="2">The sequence shown here is derived from an EMBL/GenBank/DDBJ whole genome shotgun (WGS) entry which is preliminary data.</text>
</comment>
<dbReference type="InterPro" id="IPR036873">
    <property type="entry name" value="Rhodanese-like_dom_sf"/>
</dbReference>
<proteinExistence type="predicted"/>
<dbReference type="InterPro" id="IPR050229">
    <property type="entry name" value="GlpE_sulfurtransferase"/>
</dbReference>